<evidence type="ECO:0000256" key="2">
    <source>
        <dbReference type="ARBA" id="ARBA00022679"/>
    </source>
</evidence>
<evidence type="ECO:0000313" key="7">
    <source>
        <dbReference type="Proteomes" id="UP000277326"/>
    </source>
</evidence>
<keyword evidence="2" id="KW-0808">Transferase</keyword>
<keyword evidence="8" id="KW-1185">Reference proteome</keyword>
<dbReference type="Gene3D" id="3.40.1190.20">
    <property type="match status" value="1"/>
</dbReference>
<dbReference type="EMBL" id="CP034145">
    <property type="protein sequence ID" value="AZH27202.1"/>
    <property type="molecule type" value="Genomic_DNA"/>
</dbReference>
<reference evidence="5 8" key="2">
    <citation type="submission" date="2018-07" db="EMBL/GenBank/DDBJ databases">
        <title>Genome sequences of Haloplanus aerogenes JCM 16430T.</title>
        <authorList>
            <person name="Kim Y.B."/>
            <person name="Roh S.W."/>
        </authorList>
    </citation>
    <scope>NUCLEOTIDE SEQUENCE [LARGE SCALE GENOMIC DNA]</scope>
    <source>
        <strain evidence="5 8">JCM 16430</strain>
    </source>
</reference>
<evidence type="ECO:0000256" key="1">
    <source>
        <dbReference type="ARBA" id="ARBA00010688"/>
    </source>
</evidence>
<name>A0A3M0DTW6_9EURY</name>
<evidence type="ECO:0000256" key="3">
    <source>
        <dbReference type="ARBA" id="ARBA00022777"/>
    </source>
</evidence>
<evidence type="ECO:0000313" key="5">
    <source>
        <dbReference type="EMBL" id="AZH27202.1"/>
    </source>
</evidence>
<evidence type="ECO:0000259" key="4">
    <source>
        <dbReference type="Pfam" id="PF00294"/>
    </source>
</evidence>
<accession>A0A3M0DTW6</accession>
<comment type="similarity">
    <text evidence="1">Belongs to the carbohydrate kinase PfkB family.</text>
</comment>
<feature type="domain" description="Carbohydrate kinase PfkB" evidence="4">
    <location>
        <begin position="55"/>
        <end position="300"/>
    </location>
</feature>
<dbReference type="AlphaFoldDB" id="A0A3M0DTW6"/>
<dbReference type="GO" id="GO:0016301">
    <property type="term" value="F:kinase activity"/>
    <property type="evidence" value="ECO:0007669"/>
    <property type="project" value="UniProtKB-KW"/>
</dbReference>
<dbReference type="PANTHER" id="PTHR10584">
    <property type="entry name" value="SUGAR KINASE"/>
    <property type="match status" value="1"/>
</dbReference>
<organism evidence="6 7">
    <name type="scientific">Haloplanus aerogenes</name>
    <dbReference type="NCBI Taxonomy" id="660522"/>
    <lineage>
        <taxon>Archaea</taxon>
        <taxon>Methanobacteriati</taxon>
        <taxon>Methanobacteriota</taxon>
        <taxon>Stenosarchaea group</taxon>
        <taxon>Halobacteria</taxon>
        <taxon>Halobacteriales</taxon>
        <taxon>Haloferacaceae</taxon>
        <taxon>Haloplanus</taxon>
    </lineage>
</organism>
<protein>
    <submittedName>
        <fullName evidence="6">Ribokinase</fullName>
    </submittedName>
    <submittedName>
        <fullName evidence="5">Sugar kinase</fullName>
    </submittedName>
</protein>
<dbReference type="OrthoDB" id="26949at2157"/>
<dbReference type="KEGG" id="haer:DU502_09800"/>
<dbReference type="EMBL" id="REFS01000001">
    <property type="protein sequence ID" value="RMB25382.1"/>
    <property type="molecule type" value="Genomic_DNA"/>
</dbReference>
<dbReference type="PANTHER" id="PTHR10584:SF166">
    <property type="entry name" value="RIBOKINASE"/>
    <property type="match status" value="1"/>
</dbReference>
<proteinExistence type="inferred from homology"/>
<reference evidence="6 7" key="1">
    <citation type="journal article" date="2015" name="Stand. Genomic Sci.">
        <title>Genomic Encyclopedia of Bacterial and Archaeal Type Strains, Phase III: the genomes of soil and plant-associated and newly described type strains.</title>
        <authorList>
            <person name="Whitman W.B."/>
            <person name="Woyke T."/>
            <person name="Klenk H.P."/>
            <person name="Zhou Y."/>
            <person name="Lilburn T.G."/>
            <person name="Beck B.J."/>
            <person name="De Vos P."/>
            <person name="Vandamme P."/>
            <person name="Eisen J.A."/>
            <person name="Garrity G."/>
            <person name="Hugenholtz P."/>
            <person name="Kyrpides N.C."/>
        </authorList>
    </citation>
    <scope>NUCLEOTIDE SEQUENCE [LARGE SCALE GENOMIC DNA]</scope>
    <source>
        <strain evidence="6 7">CGMCC 1.10124</strain>
    </source>
</reference>
<keyword evidence="3 6" id="KW-0418">Kinase</keyword>
<dbReference type="GO" id="GO:0005829">
    <property type="term" value="C:cytosol"/>
    <property type="evidence" value="ECO:0007669"/>
    <property type="project" value="TreeGrafter"/>
</dbReference>
<sequence>MGRVVSLGSINVDHVVHATDAEITSFAECYDWFPEQGHTVRVDTLPGGFSVDADETRHGGKGANQAVAAARAGADATMLGKVGADHDDYDVLPTLAAAGVDAAHVGTADAPTGSAYVFVEAGGDNRIVVHPGANGTVDDAYVAAVRAVVRDADCLLLQNEIPVEPIASLLTDLADDPDRPTVVLDPAPPEGVDPLLACDAVDVLTPNEHEYAAIDLDDYDGALVRKRGGDTLIVETPDGRFTVDPPAVEPVDTTGAGDALNGFLAARLAAGASLREAVETAVVAGSMATRESGARNGVPTLDAVRAFQAGER</sequence>
<dbReference type="SUPFAM" id="SSF53613">
    <property type="entry name" value="Ribokinase-like"/>
    <property type="match status" value="1"/>
</dbReference>
<dbReference type="Proteomes" id="UP000277326">
    <property type="component" value="Unassembled WGS sequence"/>
</dbReference>
<evidence type="ECO:0000313" key="8">
    <source>
        <dbReference type="Proteomes" id="UP000282007"/>
    </source>
</evidence>
<dbReference type="InterPro" id="IPR011611">
    <property type="entry name" value="PfkB_dom"/>
</dbReference>
<reference evidence="6" key="3">
    <citation type="submission" date="2018-10" db="EMBL/GenBank/DDBJ databases">
        <authorList>
            <person name="Whitman W."/>
            <person name="Huntemann M."/>
            <person name="Clum A."/>
            <person name="Pillay M."/>
            <person name="Palaniappan K."/>
            <person name="Varghese N."/>
            <person name="Mikhailova N."/>
            <person name="Stamatis D."/>
            <person name="Reddy T."/>
            <person name="Daum C."/>
            <person name="Shapiro N."/>
            <person name="Ivanova N."/>
            <person name="Kyrpides N."/>
            <person name="Woyke T."/>
        </authorList>
    </citation>
    <scope>NUCLEOTIDE SEQUENCE</scope>
    <source>
        <strain evidence="6">CGMCC 1.10124</strain>
    </source>
</reference>
<gene>
    <name evidence="6" type="ORF">ATH50_0470</name>
    <name evidence="5" type="ORF">DU502_09800</name>
</gene>
<dbReference type="Pfam" id="PF00294">
    <property type="entry name" value="PfkB"/>
    <property type="match status" value="1"/>
</dbReference>
<dbReference type="InterPro" id="IPR029056">
    <property type="entry name" value="Ribokinase-like"/>
</dbReference>
<dbReference type="Proteomes" id="UP000282007">
    <property type="component" value="Chromosome"/>
</dbReference>
<evidence type="ECO:0000313" key="6">
    <source>
        <dbReference type="EMBL" id="RMB25382.1"/>
    </source>
</evidence>